<dbReference type="AlphaFoldDB" id="A0A7S1EHA4"/>
<evidence type="ECO:0000313" key="2">
    <source>
        <dbReference type="EMBL" id="CAD8975513.1"/>
    </source>
</evidence>
<proteinExistence type="predicted"/>
<dbReference type="EMBL" id="HBFX01044116">
    <property type="protein sequence ID" value="CAD8975513.1"/>
    <property type="molecule type" value="Transcribed_RNA"/>
</dbReference>
<organism evidence="2">
    <name type="scientific">Hemiselmis andersenii</name>
    <name type="common">Cryptophyte alga</name>
    <dbReference type="NCBI Taxonomy" id="464988"/>
    <lineage>
        <taxon>Eukaryota</taxon>
        <taxon>Cryptophyceae</taxon>
        <taxon>Cryptomonadales</taxon>
        <taxon>Hemiselmidaceae</taxon>
        <taxon>Hemiselmis</taxon>
    </lineage>
</organism>
<reference evidence="2" key="1">
    <citation type="submission" date="2021-01" db="EMBL/GenBank/DDBJ databases">
        <authorList>
            <person name="Corre E."/>
            <person name="Pelletier E."/>
            <person name="Niang G."/>
            <person name="Scheremetjew M."/>
            <person name="Finn R."/>
            <person name="Kale V."/>
            <person name="Holt S."/>
            <person name="Cochrane G."/>
            <person name="Meng A."/>
            <person name="Brown T."/>
            <person name="Cohen L."/>
        </authorList>
    </citation>
    <scope>NUCLEOTIDE SEQUENCE</scope>
    <source>
        <strain evidence="2">CCMP644</strain>
    </source>
</reference>
<feature type="compositionally biased region" description="Acidic residues" evidence="1">
    <location>
        <begin position="85"/>
        <end position="101"/>
    </location>
</feature>
<accession>A0A7S1EHA4</accession>
<protein>
    <submittedName>
        <fullName evidence="2">Uncharacterized protein</fullName>
    </submittedName>
</protein>
<name>A0A7S1EHA4_HEMAN</name>
<sequence>MTIKATAPISAILSKPKSSTQQLLLGSGLGLGVDVDRVGVVDLVGGDLLRRHGRRVGRAVLHAVLEALDRRTEVGADIAQLLGAEDGDDDDEDDQPVPDAE</sequence>
<gene>
    <name evidence="2" type="ORF">HAND00432_LOCUS26518</name>
</gene>
<evidence type="ECO:0000256" key="1">
    <source>
        <dbReference type="SAM" id="MobiDB-lite"/>
    </source>
</evidence>
<feature type="region of interest" description="Disordered" evidence="1">
    <location>
        <begin position="82"/>
        <end position="101"/>
    </location>
</feature>